<evidence type="ECO:0000256" key="1">
    <source>
        <dbReference type="ARBA" id="ARBA00018130"/>
    </source>
</evidence>
<dbReference type="Gene3D" id="2.40.50.100">
    <property type="match status" value="1"/>
</dbReference>
<dbReference type="STRING" id="31246.A0A183NIG3"/>
<protein>
    <recommendedName>
        <fullName evidence="1">Glycine cleavage system H protein, mitochondrial</fullName>
    </recommendedName>
</protein>
<dbReference type="PANTHER" id="PTHR11715:SF3">
    <property type="entry name" value="GLYCINE CLEAVAGE SYSTEM H PROTEIN-RELATED"/>
    <property type="match status" value="1"/>
</dbReference>
<dbReference type="CDD" id="cd06848">
    <property type="entry name" value="GCS_H"/>
    <property type="match status" value="1"/>
</dbReference>
<evidence type="ECO:0000313" key="2">
    <source>
        <dbReference type="EMBL" id="VDO82518.1"/>
    </source>
</evidence>
<reference evidence="2 3" key="1">
    <citation type="submission" date="2018-11" db="EMBL/GenBank/DDBJ databases">
        <authorList>
            <consortium name="Pathogen Informatics"/>
        </authorList>
    </citation>
    <scope>NUCLEOTIDE SEQUENCE [LARGE SCALE GENOMIC DNA]</scope>
    <source>
        <strain>Denwood</strain>
        <strain evidence="3">Zambia</strain>
    </source>
</reference>
<organism evidence="2 3">
    <name type="scientific">Schistosoma mattheei</name>
    <dbReference type="NCBI Taxonomy" id="31246"/>
    <lineage>
        <taxon>Eukaryota</taxon>
        <taxon>Metazoa</taxon>
        <taxon>Spiralia</taxon>
        <taxon>Lophotrochozoa</taxon>
        <taxon>Platyhelminthes</taxon>
        <taxon>Trematoda</taxon>
        <taxon>Digenea</taxon>
        <taxon>Strigeidida</taxon>
        <taxon>Schistosomatoidea</taxon>
        <taxon>Schistosomatidae</taxon>
        <taxon>Schistosoma</taxon>
    </lineage>
</organism>
<dbReference type="Pfam" id="PF01597">
    <property type="entry name" value="GCV_H"/>
    <property type="match status" value="1"/>
</dbReference>
<dbReference type="AlphaFoldDB" id="A0A183NIG3"/>
<dbReference type="GO" id="GO:0019464">
    <property type="term" value="P:glycine decarboxylation via glycine cleavage system"/>
    <property type="evidence" value="ECO:0007669"/>
    <property type="project" value="InterPro"/>
</dbReference>
<dbReference type="PROSITE" id="PS50968">
    <property type="entry name" value="BIOTINYL_LIPOYL"/>
    <property type="match status" value="1"/>
</dbReference>
<dbReference type="EMBL" id="UZAL01002349">
    <property type="protein sequence ID" value="VDO82518.1"/>
    <property type="molecule type" value="Genomic_DNA"/>
</dbReference>
<dbReference type="GO" id="GO:0005737">
    <property type="term" value="C:cytoplasm"/>
    <property type="evidence" value="ECO:0007669"/>
    <property type="project" value="TreeGrafter"/>
</dbReference>
<dbReference type="InterPro" id="IPR011053">
    <property type="entry name" value="Single_hybrid_motif"/>
</dbReference>
<dbReference type="InterPro" id="IPR033753">
    <property type="entry name" value="GCV_H/Fam206"/>
</dbReference>
<dbReference type="Proteomes" id="UP000269396">
    <property type="component" value="Unassembled WGS sequence"/>
</dbReference>
<dbReference type="InterPro" id="IPR002930">
    <property type="entry name" value="GCV_H"/>
</dbReference>
<accession>A0A183NIG3</accession>
<dbReference type="SUPFAM" id="SSF51230">
    <property type="entry name" value="Single hybrid motif"/>
    <property type="match status" value="1"/>
</dbReference>
<dbReference type="GO" id="GO:0009249">
    <property type="term" value="P:protein lipoylation"/>
    <property type="evidence" value="ECO:0007669"/>
    <property type="project" value="TreeGrafter"/>
</dbReference>
<proteinExistence type="predicted"/>
<feature type="non-terminal residue" evidence="2">
    <location>
        <position position="1"/>
    </location>
</feature>
<dbReference type="PANTHER" id="PTHR11715">
    <property type="entry name" value="GLYCINE CLEAVAGE SYSTEM H PROTEIN"/>
    <property type="match status" value="1"/>
</dbReference>
<evidence type="ECO:0000313" key="3">
    <source>
        <dbReference type="Proteomes" id="UP000269396"/>
    </source>
</evidence>
<dbReference type="InterPro" id="IPR000089">
    <property type="entry name" value="Biotin_lipoyl"/>
</dbReference>
<gene>
    <name evidence="2" type="ORF">SMTD_LOCUS1899</name>
</gene>
<name>A0A183NIG3_9TREM</name>
<keyword evidence="3" id="KW-1185">Reference proteome</keyword>
<sequence length="147" mass="16642">DQCAVVESVKAVSEVYSPVSGTIIEVNPDVEKNTKIINQSPLDEGTLCVFESSGCIQNFSVNMKSYFSKGSSENSAVNTSILHFRLQTPDFDYGVRLSFTKYENTTTGNYYKAHFDDKNVEVIFQQKPFRGLVDLKEDMICYKEKHQ</sequence>
<dbReference type="GO" id="GO:0005960">
    <property type="term" value="C:glycine cleavage complex"/>
    <property type="evidence" value="ECO:0007669"/>
    <property type="project" value="InterPro"/>
</dbReference>